<dbReference type="GO" id="GO:0019773">
    <property type="term" value="C:proteasome core complex, alpha-subunit complex"/>
    <property type="evidence" value="ECO:0007669"/>
    <property type="project" value="UniProtKB-UniRule"/>
</dbReference>
<evidence type="ECO:0000256" key="1">
    <source>
        <dbReference type="ARBA" id="ARBA00022942"/>
    </source>
</evidence>
<gene>
    <name evidence="6" type="primary">PAE1</name>
    <name evidence="6" type="ORF">CR513_19230</name>
</gene>
<dbReference type="InterPro" id="IPR023332">
    <property type="entry name" value="Proteasome_alpha-type"/>
</dbReference>
<comment type="subcellular location">
    <subcellularLocation>
        <location evidence="3">Cytoplasm</location>
    </subcellularLocation>
    <subcellularLocation>
        <location evidence="3">Nucleus</location>
    </subcellularLocation>
</comment>
<dbReference type="Proteomes" id="UP000257109">
    <property type="component" value="Unassembled WGS sequence"/>
</dbReference>
<evidence type="ECO:0000256" key="2">
    <source>
        <dbReference type="PROSITE-ProRule" id="PRU00808"/>
    </source>
</evidence>
<keyword evidence="7" id="KW-1185">Reference proteome</keyword>
<sequence>MYELIIKAIFRAGPILYGLDEPMAFGISSLLDQASKLGTKTKPTSAPPSKTSHSEEQANQVTEYDRGVNTFSPEGRLFQVEYAIEAIKLGSTAIGLKTKEGVVLAVEKRITSPLLVRRDTFVEEPSSVEKIMEIDEHIGCAMSGLIADARTLVEHARVETQNHRFSYGEPMTVESTTQALCDLALRFGEGDEESMSRPFGVSLLIAGHDENGPSFFSQFLSTGITATDPRDCFMVHTERMEARHELLERGYENFMKAHEEDKQEMRLVPDEERTENRRQFNDMLESLN</sequence>
<dbReference type="GO" id="GO:0005737">
    <property type="term" value="C:cytoplasm"/>
    <property type="evidence" value="ECO:0007669"/>
    <property type="project" value="UniProtKB-SubCell"/>
</dbReference>
<feature type="non-terminal residue" evidence="6">
    <location>
        <position position="1"/>
    </location>
</feature>
<feature type="region of interest" description="Disordered" evidence="4">
    <location>
        <begin position="38"/>
        <end position="60"/>
    </location>
</feature>
<dbReference type="OrthoDB" id="431557at2759"/>
<comment type="similarity">
    <text evidence="2 3">Belongs to the peptidase T1A family.</text>
</comment>
<evidence type="ECO:0000256" key="3">
    <source>
        <dbReference type="RuleBase" id="RU000551"/>
    </source>
</evidence>
<feature type="domain" description="Proteasome alpha-type subunits" evidence="5">
    <location>
        <begin position="64"/>
        <end position="86"/>
    </location>
</feature>
<dbReference type="EMBL" id="QJKJ01003545">
    <property type="protein sequence ID" value="RDX97938.1"/>
    <property type="molecule type" value="Genomic_DNA"/>
</dbReference>
<dbReference type="InterPro" id="IPR050115">
    <property type="entry name" value="Proteasome_alpha"/>
</dbReference>
<organism evidence="6 7">
    <name type="scientific">Mucuna pruriens</name>
    <name type="common">Velvet bean</name>
    <name type="synonym">Dolichos pruriens</name>
    <dbReference type="NCBI Taxonomy" id="157652"/>
    <lineage>
        <taxon>Eukaryota</taxon>
        <taxon>Viridiplantae</taxon>
        <taxon>Streptophyta</taxon>
        <taxon>Embryophyta</taxon>
        <taxon>Tracheophyta</taxon>
        <taxon>Spermatophyta</taxon>
        <taxon>Magnoliopsida</taxon>
        <taxon>eudicotyledons</taxon>
        <taxon>Gunneridae</taxon>
        <taxon>Pentapetalae</taxon>
        <taxon>rosids</taxon>
        <taxon>fabids</taxon>
        <taxon>Fabales</taxon>
        <taxon>Fabaceae</taxon>
        <taxon>Papilionoideae</taxon>
        <taxon>50 kb inversion clade</taxon>
        <taxon>NPAAA clade</taxon>
        <taxon>indigoferoid/millettioid clade</taxon>
        <taxon>Phaseoleae</taxon>
        <taxon>Mucuna</taxon>
    </lineage>
</organism>
<dbReference type="GO" id="GO:0006511">
    <property type="term" value="P:ubiquitin-dependent protein catabolic process"/>
    <property type="evidence" value="ECO:0007669"/>
    <property type="project" value="InterPro"/>
</dbReference>
<evidence type="ECO:0000256" key="4">
    <source>
        <dbReference type="SAM" id="MobiDB-lite"/>
    </source>
</evidence>
<dbReference type="InterPro" id="IPR029055">
    <property type="entry name" value="Ntn_hydrolases_N"/>
</dbReference>
<dbReference type="Gene3D" id="3.60.20.10">
    <property type="entry name" value="Glutamine Phosphoribosylpyrophosphate, subunit 1, domain 1"/>
    <property type="match status" value="1"/>
</dbReference>
<evidence type="ECO:0000259" key="5">
    <source>
        <dbReference type="PROSITE" id="PS00388"/>
    </source>
</evidence>
<comment type="function">
    <text evidence="3">The proteasome is a multicatalytic proteinase complex which is characterized by its ability to cleave peptides with Arg, Phe, Tyr, Leu, and Glu adjacent to the leaving group at neutral or slightly basic pH.</text>
</comment>
<comment type="subunit">
    <text evidence="3">The 20S proteasome core is composed of 28 subunits that are arranged in four stacked rings, resulting in a barrel-shaped structure. The two end rings are each formed by seven alpha subunits, and the two central rings are each formed by seven beta subunits.</text>
</comment>
<dbReference type="InterPro" id="IPR001353">
    <property type="entry name" value="Proteasome_sua/b"/>
</dbReference>
<evidence type="ECO:0000313" key="6">
    <source>
        <dbReference type="EMBL" id="RDX97938.1"/>
    </source>
</evidence>
<dbReference type="PANTHER" id="PTHR11599">
    <property type="entry name" value="PROTEASOME SUBUNIT ALPHA/BETA"/>
    <property type="match status" value="1"/>
</dbReference>
<evidence type="ECO:0000313" key="7">
    <source>
        <dbReference type="Proteomes" id="UP000257109"/>
    </source>
</evidence>
<dbReference type="PROSITE" id="PS51475">
    <property type="entry name" value="PROTEASOME_ALPHA_2"/>
    <property type="match status" value="1"/>
</dbReference>
<protein>
    <recommendedName>
        <fullName evidence="3">Proteasome subunit alpha type</fullName>
    </recommendedName>
</protein>
<dbReference type="STRING" id="157652.A0A371H545"/>
<keyword evidence="3" id="KW-0539">Nucleus</keyword>
<comment type="caution">
    <text evidence="6">The sequence shown here is derived from an EMBL/GenBank/DDBJ whole genome shotgun (WGS) entry which is preliminary data.</text>
</comment>
<dbReference type="SUPFAM" id="SSF56235">
    <property type="entry name" value="N-terminal nucleophile aminohydrolases (Ntn hydrolases)"/>
    <property type="match status" value="1"/>
</dbReference>
<accession>A0A371H545</accession>
<dbReference type="Pfam" id="PF00227">
    <property type="entry name" value="Proteasome"/>
    <property type="match status" value="1"/>
</dbReference>
<dbReference type="GO" id="GO:0005634">
    <property type="term" value="C:nucleus"/>
    <property type="evidence" value="ECO:0007669"/>
    <property type="project" value="UniProtKB-SubCell"/>
</dbReference>
<dbReference type="SMART" id="SM00948">
    <property type="entry name" value="Proteasome_A_N"/>
    <property type="match status" value="1"/>
</dbReference>
<dbReference type="PROSITE" id="PS00388">
    <property type="entry name" value="PROTEASOME_ALPHA_1"/>
    <property type="match status" value="1"/>
</dbReference>
<name>A0A371H545_MUCPR</name>
<keyword evidence="3" id="KW-0963">Cytoplasm</keyword>
<reference evidence="6" key="1">
    <citation type="submission" date="2018-05" db="EMBL/GenBank/DDBJ databases">
        <title>Draft genome of Mucuna pruriens seed.</title>
        <authorList>
            <person name="Nnadi N.E."/>
            <person name="Vos R."/>
            <person name="Hasami M.H."/>
            <person name="Devisetty U.K."/>
            <person name="Aguiy J.C."/>
        </authorList>
    </citation>
    <scope>NUCLEOTIDE SEQUENCE [LARGE SCALE GENOMIC DNA]</scope>
    <source>
        <strain evidence="6">JCA_2017</strain>
    </source>
</reference>
<proteinExistence type="inferred from homology"/>
<dbReference type="AlphaFoldDB" id="A0A371H545"/>
<dbReference type="Pfam" id="PF10584">
    <property type="entry name" value="Proteasome_A_N"/>
    <property type="match status" value="1"/>
</dbReference>
<dbReference type="InterPro" id="IPR000426">
    <property type="entry name" value="Proteasome_asu_N"/>
</dbReference>
<keyword evidence="1 2" id="KW-0647">Proteasome</keyword>